<evidence type="ECO:0000256" key="1">
    <source>
        <dbReference type="ARBA" id="ARBA00023002"/>
    </source>
</evidence>
<evidence type="ECO:0000313" key="3">
    <source>
        <dbReference type="Proteomes" id="UP000256845"/>
    </source>
</evidence>
<comment type="caution">
    <text evidence="2">The sequence shown here is derived from an EMBL/GenBank/DDBJ whole genome shotgun (WGS) entry which is preliminary data.</text>
</comment>
<dbReference type="SUPFAM" id="SSF51730">
    <property type="entry name" value="FAD-linked oxidoreductase"/>
    <property type="match status" value="1"/>
</dbReference>
<gene>
    <name evidence="2" type="ORF">DFP90_102290</name>
</gene>
<dbReference type="InterPro" id="IPR029041">
    <property type="entry name" value="FAD-linked_oxidoreductase-like"/>
</dbReference>
<dbReference type="EMBL" id="QRDW01000002">
    <property type="protein sequence ID" value="RED52272.1"/>
    <property type="molecule type" value="Genomic_DNA"/>
</dbReference>
<name>A0A3D9HS00_9PROT</name>
<organism evidence="2 3">
    <name type="scientific">Aestuariispira insulae</name>
    <dbReference type="NCBI Taxonomy" id="1461337"/>
    <lineage>
        <taxon>Bacteria</taxon>
        <taxon>Pseudomonadati</taxon>
        <taxon>Pseudomonadota</taxon>
        <taxon>Alphaproteobacteria</taxon>
        <taxon>Rhodospirillales</taxon>
        <taxon>Kiloniellaceae</taxon>
        <taxon>Aestuariispira</taxon>
    </lineage>
</organism>
<dbReference type="Gene3D" id="3.20.20.220">
    <property type="match status" value="1"/>
</dbReference>
<reference evidence="2 3" key="1">
    <citation type="submission" date="2018-07" db="EMBL/GenBank/DDBJ databases">
        <title>Genomic Encyclopedia of Type Strains, Phase III (KMG-III): the genomes of soil and plant-associated and newly described type strains.</title>
        <authorList>
            <person name="Whitman W."/>
        </authorList>
    </citation>
    <scope>NUCLEOTIDE SEQUENCE [LARGE SCALE GENOMIC DNA]</scope>
    <source>
        <strain evidence="2 3">CECT 8488</strain>
    </source>
</reference>
<keyword evidence="1" id="KW-0560">Oxidoreductase</keyword>
<evidence type="ECO:0000313" key="2">
    <source>
        <dbReference type="EMBL" id="RED52272.1"/>
    </source>
</evidence>
<proteinExistence type="predicted"/>
<protein>
    <submittedName>
        <fullName evidence="2">5,10-methylenetetrahydrofolate reductase</fullName>
    </submittedName>
</protein>
<sequence>MSGHMTDKDLIIDFMKTCTVEVTPGGAAKVEDFREILRPDTTVYVTFLPGSDFADTVKTVRRLRDEGMNPVPHFAARSIPSKAFLEDNLKMLQGEVGVEEALLIGGGVDNPVGEFHCSMQVLETQLFEKYGIKKLGVAGHPEGSPDIPAADVSKAIREKNAYAKNTDMSMYLATQFCFEAEPILAWDKKIREEDGNELPVHIGIPGLATIKTLIKHAQACGIGASMRVLTRQAANIAKLMTVRMPDKLTHDLAVAVAKDPDCLIKQCHLYPLGGLKKSAAWLYAVQDGEFDMDAKKGGFKVNVEIG</sequence>
<dbReference type="OrthoDB" id="9812555at2"/>
<dbReference type="AlphaFoldDB" id="A0A3D9HS00"/>
<keyword evidence="3" id="KW-1185">Reference proteome</keyword>
<accession>A0A3D9HS00</accession>
<dbReference type="GO" id="GO:0016491">
    <property type="term" value="F:oxidoreductase activity"/>
    <property type="evidence" value="ECO:0007669"/>
    <property type="project" value="UniProtKB-KW"/>
</dbReference>
<dbReference type="Proteomes" id="UP000256845">
    <property type="component" value="Unassembled WGS sequence"/>
</dbReference>